<name>A0A9X1PAC0_9BACT</name>
<dbReference type="Proteomes" id="UP001139700">
    <property type="component" value="Unassembled WGS sequence"/>
</dbReference>
<gene>
    <name evidence="1" type="ORF">LXM24_06370</name>
</gene>
<protein>
    <submittedName>
        <fullName evidence="1">Uncharacterized protein</fullName>
    </submittedName>
</protein>
<organism evidence="1 2">
    <name type="scientific">Dyadobacter fanqingshengii</name>
    <dbReference type="NCBI Taxonomy" id="2906443"/>
    <lineage>
        <taxon>Bacteria</taxon>
        <taxon>Pseudomonadati</taxon>
        <taxon>Bacteroidota</taxon>
        <taxon>Cytophagia</taxon>
        <taxon>Cytophagales</taxon>
        <taxon>Spirosomataceae</taxon>
        <taxon>Dyadobacter</taxon>
    </lineage>
</organism>
<proteinExistence type="predicted"/>
<evidence type="ECO:0000313" key="1">
    <source>
        <dbReference type="EMBL" id="MCF0039705.1"/>
    </source>
</evidence>
<accession>A0A9X1PAC0</accession>
<evidence type="ECO:0000313" key="2">
    <source>
        <dbReference type="Proteomes" id="UP001139700"/>
    </source>
</evidence>
<sequence>MYPQANIDEEIIKIKTLAVGGRRMTKSVFNQVIPLSPFDSELTFTGDKVIGYVYEQQSRWLLFIKDGQLRKYILDNILQLINVGKSTKYKDFQSLADRLRFGHLQTNFDHEDDWNKERKFATESYSEETWGKILNRIDKAKSFIAFLDDRQIFISA</sequence>
<dbReference type="RefSeq" id="WP_234612145.1">
    <property type="nucleotide sequence ID" value="NZ_CP098806.1"/>
</dbReference>
<keyword evidence="2" id="KW-1185">Reference proteome</keyword>
<dbReference type="AlphaFoldDB" id="A0A9X1PAC0"/>
<comment type="caution">
    <text evidence="1">The sequence shown here is derived from an EMBL/GenBank/DDBJ whole genome shotgun (WGS) entry which is preliminary data.</text>
</comment>
<reference evidence="1" key="1">
    <citation type="submission" date="2021-12" db="EMBL/GenBank/DDBJ databases">
        <title>Novel species in genus Dyadobacter.</title>
        <authorList>
            <person name="Ma C."/>
        </authorList>
    </citation>
    <scope>NUCLEOTIDE SEQUENCE</scope>
    <source>
        <strain evidence="1">CY399</strain>
    </source>
</reference>
<dbReference type="EMBL" id="JAJTTA010000002">
    <property type="protein sequence ID" value="MCF0039705.1"/>
    <property type="molecule type" value="Genomic_DNA"/>
</dbReference>